<proteinExistence type="inferred from homology"/>
<name>A0ABX1I852_9GAMM</name>
<keyword evidence="7" id="KW-1185">Reference proteome</keyword>
<dbReference type="Gene3D" id="3.30.750.140">
    <property type="match status" value="1"/>
</dbReference>
<dbReference type="InterPro" id="IPR052563">
    <property type="entry name" value="FliK"/>
</dbReference>
<dbReference type="PANTHER" id="PTHR37533">
    <property type="entry name" value="FLAGELLAR HOOK-LENGTH CONTROL PROTEIN"/>
    <property type="match status" value="1"/>
</dbReference>
<evidence type="ECO:0000313" key="6">
    <source>
        <dbReference type="EMBL" id="NKN33209.1"/>
    </source>
</evidence>
<dbReference type="PRINTS" id="PR01007">
    <property type="entry name" value="FLGHOOKFLIK"/>
</dbReference>
<comment type="similarity">
    <text evidence="2">Belongs to the FliK family.</text>
</comment>
<feature type="domain" description="Flagellar hook-length control protein-like C-terminal" evidence="5">
    <location>
        <begin position="347"/>
        <end position="429"/>
    </location>
</feature>
<dbReference type="Proteomes" id="UP000740754">
    <property type="component" value="Unassembled WGS sequence"/>
</dbReference>
<dbReference type="CDD" id="cd17470">
    <property type="entry name" value="T3SS_Flik_C"/>
    <property type="match status" value="1"/>
</dbReference>
<dbReference type="InterPro" id="IPR038610">
    <property type="entry name" value="FliK-like_C_sf"/>
</dbReference>
<dbReference type="RefSeq" id="WP_168668544.1">
    <property type="nucleotide sequence ID" value="NZ_JAAXKX010000009.1"/>
</dbReference>
<keyword evidence="6" id="KW-0969">Cilium</keyword>
<evidence type="ECO:0000313" key="7">
    <source>
        <dbReference type="Proteomes" id="UP000740754"/>
    </source>
</evidence>
<dbReference type="InterPro" id="IPR001635">
    <property type="entry name" value="Flag_hook_Flik"/>
</dbReference>
<reference evidence="6 7" key="1">
    <citation type="submission" date="2020-04" db="EMBL/GenBank/DDBJ databases">
        <title>Draft Whole-Genome sequence of Marichromatium bheemlicum DSM 18632, type strain.</title>
        <authorList>
            <person name="Kyndt J.A."/>
            <person name="Meyer T.E."/>
        </authorList>
    </citation>
    <scope>NUCLEOTIDE SEQUENCE [LARGE SCALE GENOMIC DNA]</scope>
    <source>
        <strain evidence="6 7">DSM 18632</strain>
    </source>
</reference>
<evidence type="ECO:0000256" key="4">
    <source>
        <dbReference type="SAM" id="MobiDB-lite"/>
    </source>
</evidence>
<dbReference type="PANTHER" id="PTHR37533:SF2">
    <property type="entry name" value="FLAGELLAR HOOK-LENGTH CONTROL PROTEIN"/>
    <property type="match status" value="1"/>
</dbReference>
<feature type="compositionally biased region" description="Low complexity" evidence="4">
    <location>
        <begin position="420"/>
        <end position="436"/>
    </location>
</feature>
<dbReference type="Pfam" id="PF02120">
    <property type="entry name" value="Flg_hook"/>
    <property type="match status" value="1"/>
</dbReference>
<organism evidence="6 7">
    <name type="scientific">Marichromatium bheemlicum</name>
    <dbReference type="NCBI Taxonomy" id="365339"/>
    <lineage>
        <taxon>Bacteria</taxon>
        <taxon>Pseudomonadati</taxon>
        <taxon>Pseudomonadota</taxon>
        <taxon>Gammaproteobacteria</taxon>
        <taxon>Chromatiales</taxon>
        <taxon>Chromatiaceae</taxon>
        <taxon>Marichromatium</taxon>
    </lineage>
</organism>
<keyword evidence="6" id="KW-0282">Flagellum</keyword>
<keyword evidence="3" id="KW-1005">Bacterial flagellum biogenesis</keyword>
<dbReference type="EMBL" id="JAAXKX010000009">
    <property type="protein sequence ID" value="NKN33209.1"/>
    <property type="molecule type" value="Genomic_DNA"/>
</dbReference>
<keyword evidence="6" id="KW-0966">Cell projection</keyword>
<evidence type="ECO:0000256" key="2">
    <source>
        <dbReference type="ARBA" id="ARBA00009149"/>
    </source>
</evidence>
<evidence type="ECO:0000259" key="5">
    <source>
        <dbReference type="Pfam" id="PF02120"/>
    </source>
</evidence>
<feature type="region of interest" description="Disordered" evidence="4">
    <location>
        <begin position="420"/>
        <end position="463"/>
    </location>
</feature>
<comment type="function">
    <text evidence="1">Controls the length of the flagellar hook.</text>
</comment>
<evidence type="ECO:0000256" key="3">
    <source>
        <dbReference type="ARBA" id="ARBA00022795"/>
    </source>
</evidence>
<comment type="caution">
    <text evidence="6">The sequence shown here is derived from an EMBL/GenBank/DDBJ whole genome shotgun (WGS) entry which is preliminary data.</text>
</comment>
<evidence type="ECO:0000256" key="1">
    <source>
        <dbReference type="ARBA" id="ARBA00003944"/>
    </source>
</evidence>
<sequence>MQAQSAQLQPYGLLQLLSGVRPSGAMEADEAGAAFGEALETQLRGALVELGVDLDALDAELRAAQSPEAALAALMTLLQQLPNQPPAAFPLAASSASASTGAAEAEAALLRDGEALLAALRRQLDAGVATTSGEARPADAGVLVERLRALLHGETPSVVLDAAAHATLVALLGGAGDDVADSEIDALAPPLRALLAPVVGAHAVAEEETLPAALRALLAPVVGGGAAPALGDAGEGGGGALPAALRMLLSPEARVEGDEATLVLPTTSRAGLSPADGTRELSREALLDLIRHWGQQSPVEGERDAVQGAVTPPAVSVQGAAVTELSRPLVLDLQQLLRPGGEQPLVERMQWLARAGDGVAEIKLHPPSLGALDVRVVMEGDKANVQFFAANPVAREVIEAALPRLREAFGQDGVGLGDVVVADRPPQHQGGDAQAGSGSGYEGRGAGDDDSAEPAGNGTLGHSTLGALSQRLDLFV</sequence>
<accession>A0ABX1I852</accession>
<protein>
    <submittedName>
        <fullName evidence="6">Flagellar hook-length control protein FliK</fullName>
    </submittedName>
</protein>
<gene>
    <name evidence="6" type="ORF">HF203_08235</name>
</gene>
<dbReference type="InterPro" id="IPR021136">
    <property type="entry name" value="Flagellar_hook_control-like_C"/>
</dbReference>